<feature type="domain" description="GHMP kinase N-terminal" evidence="3">
    <location>
        <begin position="58"/>
        <end position="124"/>
    </location>
</feature>
<reference evidence="5 6" key="1">
    <citation type="submission" date="2020-01" db="EMBL/GenBank/DDBJ databases">
        <title>Whole genome sequence of Heliobacterium gestii DSM 11169.</title>
        <authorList>
            <person name="Kyndt J.A."/>
            <person name="Meyer T.E."/>
        </authorList>
    </citation>
    <scope>NUCLEOTIDE SEQUENCE [LARGE SCALE GENOMIC DNA]</scope>
    <source>
        <strain evidence="5 6">DSM 11169</strain>
    </source>
</reference>
<evidence type="ECO:0000259" key="3">
    <source>
        <dbReference type="Pfam" id="PF00288"/>
    </source>
</evidence>
<evidence type="ECO:0000313" key="6">
    <source>
        <dbReference type="Proteomes" id="UP000471031"/>
    </source>
</evidence>
<dbReference type="OrthoDB" id="4548147at2"/>
<dbReference type="Gene3D" id="3.30.230.10">
    <property type="match status" value="1"/>
</dbReference>
<dbReference type="Pfam" id="PF00288">
    <property type="entry name" value="GHMP_kinases_N"/>
    <property type="match status" value="1"/>
</dbReference>
<dbReference type="SUPFAM" id="SSF54211">
    <property type="entry name" value="Ribosomal protein S5 domain 2-like"/>
    <property type="match status" value="1"/>
</dbReference>
<dbReference type="InterPro" id="IPR012363">
    <property type="entry name" value="PduX"/>
</dbReference>
<dbReference type="EMBL" id="WXEX01000010">
    <property type="protein sequence ID" value="MZP43771.1"/>
    <property type="molecule type" value="Genomic_DNA"/>
</dbReference>
<organism evidence="5 6">
    <name type="scientific">Heliomicrobium gestii</name>
    <name type="common">Heliobacterium gestii</name>
    <dbReference type="NCBI Taxonomy" id="2699"/>
    <lineage>
        <taxon>Bacteria</taxon>
        <taxon>Bacillati</taxon>
        <taxon>Bacillota</taxon>
        <taxon>Clostridia</taxon>
        <taxon>Eubacteriales</taxon>
        <taxon>Heliobacteriaceae</taxon>
        <taxon>Heliomicrobium</taxon>
    </lineage>
</organism>
<evidence type="ECO:0000313" key="5">
    <source>
        <dbReference type="EMBL" id="MZP43771.1"/>
    </source>
</evidence>
<dbReference type="InterPro" id="IPR006204">
    <property type="entry name" value="GHMP_kinase_N_dom"/>
</dbReference>
<evidence type="ECO:0000259" key="4">
    <source>
        <dbReference type="Pfam" id="PF08544"/>
    </source>
</evidence>
<dbReference type="RefSeq" id="WP_161262341.1">
    <property type="nucleotide sequence ID" value="NZ_JAFBDC010000008.1"/>
</dbReference>
<accession>A0A845LDY7</accession>
<name>A0A845LDY7_HELGE</name>
<sequence length="305" mass="32436">MYAQAQIPATCGELAQGLIGGRFLHLTCPIDAWVTASAYLTPGSGRIDGLADRPKAARAVNALLDLWSMAGCFDIRFHMDNPLPSGKGMATSTADICAAVYAVARALGRELTPAQMGPIAVAVEPSDGLFYPGIAVFDHRSGTWGKTVGMAPVPPLHILAFDLGGEVDTIEFNNRVDLLEANRQKEAAVRQAFAMITRGLRCGDPRRIGEGATLSARANQGILPKEALEEIISGVRAFGAVGVNVAHSGTVLGVIVPEGKHQRLSPITSWVESRFPHWNRLGCYRLVSGGPRFADASRQGREAAL</sequence>
<dbReference type="PIRSF" id="PIRSF033887">
    <property type="entry name" value="PduX"/>
    <property type="match status" value="1"/>
</dbReference>
<dbReference type="AlphaFoldDB" id="A0A845LDY7"/>
<keyword evidence="6" id="KW-1185">Reference proteome</keyword>
<dbReference type="InterPro" id="IPR013750">
    <property type="entry name" value="GHMP_kinase_C_dom"/>
</dbReference>
<keyword evidence="1" id="KW-0808">Transferase</keyword>
<comment type="caution">
    <text evidence="5">The sequence shown here is derived from an EMBL/GenBank/DDBJ whole genome shotgun (WGS) entry which is preliminary data.</text>
</comment>
<gene>
    <name evidence="5" type="ORF">GTO89_12025</name>
</gene>
<evidence type="ECO:0000256" key="2">
    <source>
        <dbReference type="ARBA" id="ARBA00022777"/>
    </source>
</evidence>
<protein>
    <submittedName>
        <fullName evidence="5">GHMP kinase</fullName>
    </submittedName>
</protein>
<keyword evidence="2 5" id="KW-0418">Kinase</keyword>
<proteinExistence type="predicted"/>
<dbReference type="Proteomes" id="UP000471031">
    <property type="component" value="Unassembled WGS sequence"/>
</dbReference>
<dbReference type="GO" id="GO:0005524">
    <property type="term" value="F:ATP binding"/>
    <property type="evidence" value="ECO:0007669"/>
    <property type="project" value="InterPro"/>
</dbReference>
<dbReference type="Pfam" id="PF08544">
    <property type="entry name" value="GHMP_kinases_C"/>
    <property type="match status" value="1"/>
</dbReference>
<dbReference type="InterPro" id="IPR014721">
    <property type="entry name" value="Ribsml_uS5_D2-typ_fold_subgr"/>
</dbReference>
<dbReference type="InterPro" id="IPR020568">
    <property type="entry name" value="Ribosomal_Su5_D2-typ_SF"/>
</dbReference>
<evidence type="ECO:0000256" key="1">
    <source>
        <dbReference type="ARBA" id="ARBA00022679"/>
    </source>
</evidence>
<feature type="domain" description="GHMP kinase C-terminal" evidence="4">
    <location>
        <begin position="201"/>
        <end position="258"/>
    </location>
</feature>
<dbReference type="GO" id="GO:0016301">
    <property type="term" value="F:kinase activity"/>
    <property type="evidence" value="ECO:0007669"/>
    <property type="project" value="UniProtKB-KW"/>
</dbReference>